<proteinExistence type="predicted"/>
<dbReference type="Proteomes" id="UP001433268">
    <property type="component" value="Unassembled WGS sequence"/>
</dbReference>
<name>A0ABR1XBB6_9PEZI</name>
<protein>
    <submittedName>
        <fullName evidence="2">Uncharacterized protein</fullName>
    </submittedName>
</protein>
<reference evidence="2 3" key="1">
    <citation type="submission" date="2023-01" db="EMBL/GenBank/DDBJ databases">
        <title>Analysis of 21 Apiospora genomes using comparative genomics revels a genus with tremendous synthesis potential of carbohydrate active enzymes and secondary metabolites.</title>
        <authorList>
            <person name="Sorensen T."/>
        </authorList>
    </citation>
    <scope>NUCLEOTIDE SEQUENCE [LARGE SCALE GENOMIC DNA]</scope>
    <source>
        <strain evidence="2 3">CBS 114990</strain>
    </source>
</reference>
<feature type="compositionally biased region" description="Basic and acidic residues" evidence="1">
    <location>
        <begin position="157"/>
        <end position="166"/>
    </location>
</feature>
<comment type="caution">
    <text evidence="2">The sequence shown here is derived from an EMBL/GenBank/DDBJ whole genome shotgun (WGS) entry which is preliminary data.</text>
</comment>
<dbReference type="RefSeq" id="XP_066674758.1">
    <property type="nucleotide sequence ID" value="XM_066804985.1"/>
</dbReference>
<evidence type="ECO:0000313" key="3">
    <source>
        <dbReference type="Proteomes" id="UP001433268"/>
    </source>
</evidence>
<sequence length="166" mass="18497">MAKIQEIMQVRDKNLNMRKIYFPMTLTSPHFQGSGEDKIYIDHEYTQARLAAAAAGPAANNEAAQGASANNPLLPSGDVDPYWQPSDGEEGVDKYGQPWREPPDTYSDEDDADDAEDWEEDFLDNDDDGDDEDVTMRDPANAHNDAERGNLAATLSLKEDQMELDE</sequence>
<organism evidence="2 3">
    <name type="scientific">Apiospora hydei</name>
    <dbReference type="NCBI Taxonomy" id="1337664"/>
    <lineage>
        <taxon>Eukaryota</taxon>
        <taxon>Fungi</taxon>
        <taxon>Dikarya</taxon>
        <taxon>Ascomycota</taxon>
        <taxon>Pezizomycotina</taxon>
        <taxon>Sordariomycetes</taxon>
        <taxon>Xylariomycetidae</taxon>
        <taxon>Amphisphaeriales</taxon>
        <taxon>Apiosporaceae</taxon>
        <taxon>Apiospora</taxon>
    </lineage>
</organism>
<evidence type="ECO:0000313" key="2">
    <source>
        <dbReference type="EMBL" id="KAK8093985.1"/>
    </source>
</evidence>
<accession>A0ABR1XBB6</accession>
<feature type="compositionally biased region" description="Low complexity" evidence="1">
    <location>
        <begin position="54"/>
        <end position="71"/>
    </location>
</feature>
<gene>
    <name evidence="2" type="ORF">PG997_000670</name>
</gene>
<feature type="compositionally biased region" description="Acidic residues" evidence="1">
    <location>
        <begin position="106"/>
        <end position="133"/>
    </location>
</feature>
<dbReference type="EMBL" id="JAQQWN010000002">
    <property type="protein sequence ID" value="KAK8093985.1"/>
    <property type="molecule type" value="Genomic_DNA"/>
</dbReference>
<keyword evidence="3" id="KW-1185">Reference proteome</keyword>
<feature type="region of interest" description="Disordered" evidence="1">
    <location>
        <begin position="54"/>
        <end position="166"/>
    </location>
</feature>
<evidence type="ECO:0000256" key="1">
    <source>
        <dbReference type="SAM" id="MobiDB-lite"/>
    </source>
</evidence>
<dbReference type="GeneID" id="92038045"/>